<dbReference type="InterPro" id="IPR000073">
    <property type="entry name" value="AB_hydrolase_1"/>
</dbReference>
<dbReference type="PANTHER" id="PTHR43798:SF31">
    <property type="entry name" value="AB HYDROLASE SUPERFAMILY PROTEIN YCLE"/>
    <property type="match status" value="1"/>
</dbReference>
<organism evidence="3 4">
    <name type="scientific">Acidisoma cellulosilyticum</name>
    <dbReference type="NCBI Taxonomy" id="2802395"/>
    <lineage>
        <taxon>Bacteria</taxon>
        <taxon>Pseudomonadati</taxon>
        <taxon>Pseudomonadota</taxon>
        <taxon>Alphaproteobacteria</taxon>
        <taxon>Acetobacterales</taxon>
        <taxon>Acidocellaceae</taxon>
        <taxon>Acidisoma</taxon>
    </lineage>
</organism>
<dbReference type="EMBL" id="JAESVA010000002">
    <property type="protein sequence ID" value="MCB8879546.1"/>
    <property type="molecule type" value="Genomic_DNA"/>
</dbReference>
<keyword evidence="1 3" id="KW-0378">Hydrolase</keyword>
<dbReference type="InterPro" id="IPR029058">
    <property type="entry name" value="AB_hydrolase_fold"/>
</dbReference>
<gene>
    <name evidence="3" type="ORF">ACELLULO517_04820</name>
</gene>
<feature type="domain" description="AB hydrolase-1" evidence="2">
    <location>
        <begin position="24"/>
        <end position="250"/>
    </location>
</feature>
<dbReference type="GO" id="GO:0016787">
    <property type="term" value="F:hydrolase activity"/>
    <property type="evidence" value="ECO:0007669"/>
    <property type="project" value="UniProtKB-KW"/>
</dbReference>
<dbReference type="SUPFAM" id="SSF53474">
    <property type="entry name" value="alpha/beta-Hydrolases"/>
    <property type="match status" value="1"/>
</dbReference>
<evidence type="ECO:0000259" key="2">
    <source>
        <dbReference type="Pfam" id="PF12697"/>
    </source>
</evidence>
<dbReference type="Proteomes" id="UP000721844">
    <property type="component" value="Unassembled WGS sequence"/>
</dbReference>
<proteinExistence type="predicted"/>
<name>A0A963YYL1_9PROT</name>
<evidence type="ECO:0000256" key="1">
    <source>
        <dbReference type="ARBA" id="ARBA00022801"/>
    </source>
</evidence>
<reference evidence="3 4" key="1">
    <citation type="journal article" date="2021" name="Microorganisms">
        <title>Acidisoma silvae sp. nov. and Acidisomacellulosilytica sp. nov., Two Acidophilic Bacteria Isolated from Decaying Wood, Hydrolyzing Cellulose and Producing Poly-3-hydroxybutyrate.</title>
        <authorList>
            <person name="Mieszkin S."/>
            <person name="Pouder E."/>
            <person name="Uroz S."/>
            <person name="Simon-Colin C."/>
            <person name="Alain K."/>
        </authorList>
    </citation>
    <scope>NUCLEOTIDE SEQUENCE [LARGE SCALE GENOMIC DNA]</scope>
    <source>
        <strain evidence="3 4">HW T5.17</strain>
    </source>
</reference>
<dbReference type="PANTHER" id="PTHR43798">
    <property type="entry name" value="MONOACYLGLYCEROL LIPASE"/>
    <property type="match status" value="1"/>
</dbReference>
<evidence type="ECO:0000313" key="3">
    <source>
        <dbReference type="EMBL" id="MCB8879546.1"/>
    </source>
</evidence>
<dbReference type="Gene3D" id="3.40.50.1820">
    <property type="entry name" value="alpha/beta hydrolase"/>
    <property type="match status" value="1"/>
</dbReference>
<comment type="caution">
    <text evidence="3">The sequence shown here is derived from an EMBL/GenBank/DDBJ whole genome shotgun (WGS) entry which is preliminary data.</text>
</comment>
<keyword evidence="4" id="KW-1185">Reference proteome</keyword>
<dbReference type="RefSeq" id="WP_227306180.1">
    <property type="nucleotide sequence ID" value="NZ_JAESVA010000002.1"/>
</dbReference>
<dbReference type="Pfam" id="PF12697">
    <property type="entry name" value="Abhydrolase_6"/>
    <property type="match status" value="1"/>
</dbReference>
<dbReference type="GO" id="GO:0016020">
    <property type="term" value="C:membrane"/>
    <property type="evidence" value="ECO:0007669"/>
    <property type="project" value="TreeGrafter"/>
</dbReference>
<evidence type="ECO:0000313" key="4">
    <source>
        <dbReference type="Proteomes" id="UP000721844"/>
    </source>
</evidence>
<protein>
    <submittedName>
        <fullName evidence="3">Alpha/beta hydrolase</fullName>
    </submittedName>
</protein>
<dbReference type="AlphaFoldDB" id="A0A963YYL1"/>
<dbReference type="InterPro" id="IPR050266">
    <property type="entry name" value="AB_hydrolase_sf"/>
</dbReference>
<accession>A0A963YYL1</accession>
<sequence length="260" mass="26879">MHDIIETAGAKIALTEQGSGKTALVFLHYWGGSGRTWRHVAARLGDAHLLMPDLRGWGASVANDERYDLDAMADDVGAVIAAKGLTRFALVGHSMGGKVAQMLAMRGLPGLAGLVLVAPAPTAPMPVPAEIRAAMLASYQSAEGVAQAIGVLTHGPLSDEDRAMVTEDTLGGADGAKRAWPETGMVADLGQGLSAFDGPVTILVGAADKVENPDRLRALYAAQLPQAKFRVNAGAGHLSPLEAPDSVADACRDMLGRLSG</sequence>